<evidence type="ECO:0000256" key="4">
    <source>
        <dbReference type="ARBA" id="ARBA00022840"/>
    </source>
</evidence>
<keyword evidence="4 5" id="KW-0067">ATP-binding</keyword>
<evidence type="ECO:0000256" key="3">
    <source>
        <dbReference type="ARBA" id="ARBA00022777"/>
    </source>
</evidence>
<feature type="transmembrane region" description="Helical" evidence="7">
    <location>
        <begin position="478"/>
        <end position="500"/>
    </location>
</feature>
<name>A0A1V3C2Q5_9ACTN</name>
<reference evidence="10" key="1">
    <citation type="submission" date="2016-08" db="EMBL/GenBank/DDBJ databases">
        <authorList>
            <person name="Tokovenko B."/>
            <person name="Kalinowski J."/>
        </authorList>
    </citation>
    <scope>NUCLEOTIDE SEQUENCE [LARGE SCALE GENOMIC DNA]</scope>
    <source>
        <strain evidence="10">UTMC102</strain>
    </source>
</reference>
<gene>
    <name evidence="9" type="ORF">NOSIN_15660</name>
</gene>
<dbReference type="InterPro" id="IPR000719">
    <property type="entry name" value="Prot_kinase_dom"/>
</dbReference>
<feature type="domain" description="Protein kinase" evidence="8">
    <location>
        <begin position="23"/>
        <end position="281"/>
    </location>
</feature>
<keyword evidence="1" id="KW-0808">Transferase</keyword>
<feature type="compositionally biased region" description="Low complexity" evidence="6">
    <location>
        <begin position="285"/>
        <end position="295"/>
    </location>
</feature>
<dbReference type="PROSITE" id="PS00108">
    <property type="entry name" value="PROTEIN_KINASE_ST"/>
    <property type="match status" value="1"/>
</dbReference>
<keyword evidence="7" id="KW-0812">Transmembrane</keyword>
<dbReference type="SMART" id="SM00220">
    <property type="entry name" value="S_TKc"/>
    <property type="match status" value="1"/>
</dbReference>
<keyword evidence="7" id="KW-1133">Transmembrane helix</keyword>
<dbReference type="Proteomes" id="UP000189004">
    <property type="component" value="Unassembled WGS sequence"/>
</dbReference>
<evidence type="ECO:0000313" key="10">
    <source>
        <dbReference type="Proteomes" id="UP000189004"/>
    </source>
</evidence>
<organism evidence="9 10">
    <name type="scientific">Nocardiopsis sinuspersici</name>
    <dbReference type="NCBI Taxonomy" id="501010"/>
    <lineage>
        <taxon>Bacteria</taxon>
        <taxon>Bacillati</taxon>
        <taxon>Actinomycetota</taxon>
        <taxon>Actinomycetes</taxon>
        <taxon>Streptosporangiales</taxon>
        <taxon>Nocardiopsidaceae</taxon>
        <taxon>Nocardiopsis</taxon>
    </lineage>
</organism>
<evidence type="ECO:0000256" key="1">
    <source>
        <dbReference type="ARBA" id="ARBA00022679"/>
    </source>
</evidence>
<dbReference type="PANTHER" id="PTHR43289:SF34">
    <property type="entry name" value="SERINE_THREONINE-PROTEIN KINASE YBDM-RELATED"/>
    <property type="match status" value="1"/>
</dbReference>
<comment type="caution">
    <text evidence="9">The sequence shown here is derived from an EMBL/GenBank/DDBJ whole genome shotgun (WGS) entry which is preliminary data.</text>
</comment>
<evidence type="ECO:0000256" key="2">
    <source>
        <dbReference type="ARBA" id="ARBA00022741"/>
    </source>
</evidence>
<accession>A0A1V3C2Q5</accession>
<sequence length="753" mass="79302">MTSNGHQSGKPLRAGDPSELDGYRVVSRLGRGGMGTVYLARDASDRPVAVKLIHPDLADDESFRLRFAREVESARRVARFSTAGVIDARLEGDLLFIVSEYVPGPNLDEAIRADGVMAGGTLDGLAMGVAAALTAIHGSGVVHRDLKPANVLLSPVGPKVIDFGIARALDGSGGAVTRSSQLMGTPSYMAPELILGQQATAAADVFAWGCLVAFACTGSAPFDAATVPAVLHNISSAPPRLDGLDPSLYDLVGSALDKAPENRPTSQQILARLTGQDEPEEAEVSRSISVSWAPPSSAPVPGRPPRAPGEQAGESGPRAPSGPRPAEVPQQEDGPEPGTATPPGGRPAQTRHTQYPPYGQPAQGQWSDRPPPTAQRPRTEQRPGQGLPPTGPQQEMRHGGYPPRGQQAPGHYGPSGGHIPPSHQMHGGHGSSPQGRPAFSSYSGPGGPGVPGGPGGPSAPDGPGRPGGTPSERGRRRFAVIGAAAGAVVLAAAVGAVVLLNGGAAIPENTVSLYNPDFSSDPGWVSTTFEHGESDGYWAEKRGVLLQLDPETQPSRGEVVDLEQEGEEVLPPSVLVSTTAYVAEGPEQAWFGVRCWDNDGEEGRSQYEALLRYDGQGASIRRMSEVEGDSVLAESTDVPGYASYPLFDESVRAEYGYEDRDDPYDFDAEAIPTNTVTMACRFDGAADTMEMSMWVNGEHVLTTVDEEPLPDDAEDAEDRRRIGFVTRQGWGNDPLGAFFTGFELHEILEENGE</sequence>
<feature type="region of interest" description="Disordered" evidence="6">
    <location>
        <begin position="273"/>
        <end position="473"/>
    </location>
</feature>
<dbReference type="InterPro" id="IPR008271">
    <property type="entry name" value="Ser/Thr_kinase_AS"/>
</dbReference>
<protein>
    <submittedName>
        <fullName evidence="9">Serine/threonine protein kinase</fullName>
    </submittedName>
</protein>
<proteinExistence type="predicted"/>
<dbReference type="Gene3D" id="3.30.200.20">
    <property type="entry name" value="Phosphorylase Kinase, domain 1"/>
    <property type="match status" value="1"/>
</dbReference>
<dbReference type="PROSITE" id="PS50011">
    <property type="entry name" value="PROTEIN_KINASE_DOM"/>
    <property type="match status" value="1"/>
</dbReference>
<dbReference type="Pfam" id="PF00069">
    <property type="entry name" value="Pkinase"/>
    <property type="match status" value="1"/>
</dbReference>
<feature type="binding site" evidence="5">
    <location>
        <position position="51"/>
    </location>
    <ligand>
        <name>ATP</name>
        <dbReference type="ChEBI" id="CHEBI:30616"/>
    </ligand>
</feature>
<keyword evidence="7" id="KW-0472">Membrane</keyword>
<dbReference type="EMBL" id="MCOK01000001">
    <property type="protein sequence ID" value="OOC55067.1"/>
    <property type="molecule type" value="Genomic_DNA"/>
</dbReference>
<dbReference type="SUPFAM" id="SSF56112">
    <property type="entry name" value="Protein kinase-like (PK-like)"/>
    <property type="match status" value="1"/>
</dbReference>
<keyword evidence="3 9" id="KW-0418">Kinase</keyword>
<dbReference type="PROSITE" id="PS00107">
    <property type="entry name" value="PROTEIN_KINASE_ATP"/>
    <property type="match status" value="1"/>
</dbReference>
<evidence type="ECO:0000256" key="7">
    <source>
        <dbReference type="SAM" id="Phobius"/>
    </source>
</evidence>
<evidence type="ECO:0000313" key="9">
    <source>
        <dbReference type="EMBL" id="OOC55067.1"/>
    </source>
</evidence>
<dbReference type="GO" id="GO:0005524">
    <property type="term" value="F:ATP binding"/>
    <property type="evidence" value="ECO:0007669"/>
    <property type="project" value="UniProtKB-UniRule"/>
</dbReference>
<keyword evidence="2 5" id="KW-0547">Nucleotide-binding</keyword>
<keyword evidence="10" id="KW-1185">Reference proteome</keyword>
<keyword evidence="9" id="KW-0723">Serine/threonine-protein kinase</keyword>
<evidence type="ECO:0000256" key="6">
    <source>
        <dbReference type="SAM" id="MobiDB-lite"/>
    </source>
</evidence>
<dbReference type="CDD" id="cd14014">
    <property type="entry name" value="STKc_PknB_like"/>
    <property type="match status" value="1"/>
</dbReference>
<dbReference type="RefSeq" id="WP_077691489.1">
    <property type="nucleotide sequence ID" value="NZ_MCOK01000001.1"/>
</dbReference>
<dbReference type="OrthoDB" id="3915799at2"/>
<feature type="compositionally biased region" description="Gly residues" evidence="6">
    <location>
        <begin position="444"/>
        <end position="456"/>
    </location>
</feature>
<dbReference type="Gene3D" id="1.10.510.10">
    <property type="entry name" value="Transferase(Phosphotransferase) domain 1"/>
    <property type="match status" value="1"/>
</dbReference>
<dbReference type="GO" id="GO:0004674">
    <property type="term" value="F:protein serine/threonine kinase activity"/>
    <property type="evidence" value="ECO:0007669"/>
    <property type="project" value="UniProtKB-KW"/>
</dbReference>
<feature type="compositionally biased region" description="Low complexity" evidence="6">
    <location>
        <begin position="382"/>
        <end position="394"/>
    </location>
</feature>
<dbReference type="PANTHER" id="PTHR43289">
    <property type="entry name" value="MITOGEN-ACTIVATED PROTEIN KINASE KINASE KINASE 20-RELATED"/>
    <property type="match status" value="1"/>
</dbReference>
<dbReference type="STRING" id="501010.NOSIN_15660"/>
<evidence type="ECO:0000256" key="5">
    <source>
        <dbReference type="PROSITE-ProRule" id="PRU10141"/>
    </source>
</evidence>
<dbReference type="AlphaFoldDB" id="A0A1V3C2Q5"/>
<dbReference type="InterPro" id="IPR011009">
    <property type="entry name" value="Kinase-like_dom_sf"/>
</dbReference>
<feature type="compositionally biased region" description="Low complexity" evidence="6">
    <location>
        <begin position="336"/>
        <end position="365"/>
    </location>
</feature>
<feature type="compositionally biased region" description="Pro residues" evidence="6">
    <location>
        <begin position="296"/>
        <end position="307"/>
    </location>
</feature>
<evidence type="ECO:0000259" key="8">
    <source>
        <dbReference type="PROSITE" id="PS50011"/>
    </source>
</evidence>
<dbReference type="InterPro" id="IPR017441">
    <property type="entry name" value="Protein_kinase_ATP_BS"/>
</dbReference>